<accession>A0ABP9F457</accession>
<dbReference type="Pfam" id="PF13020">
    <property type="entry name" value="NOV_C"/>
    <property type="match status" value="1"/>
</dbReference>
<name>A0ABP9F457_9ACTN</name>
<gene>
    <name evidence="2" type="ORF">GCM10025789_06560</name>
</gene>
<sequence>MAVDWTREENTVVVSEYLTMLEQELSKQAYVKSAANQRVQQLTRRSKGSVEFKFANVSAALRDIHAPYIDGYKPRGNYQADLARALDDALSSRPQLVELMRSEVTDGAMPRVDIQWDVAEPPEVSFTASRRRPTPLHTDFVALEAANRQLGLAGELLVLDRERLRLRKAGRPDLAEAVRHVSVEDGDGAGFDIQSWTVDEHPRHIEVKTTRRGITWPMIVSRNEVEVSRDLWDSYVLARVYHFRRPRVGLYELQGSVDETCVLEPDTWRALPRGA</sequence>
<dbReference type="RefSeq" id="WP_345578951.1">
    <property type="nucleotide sequence ID" value="NZ_BAABLV010000010.1"/>
</dbReference>
<comment type="caution">
    <text evidence="2">The sequence shown here is derived from an EMBL/GenBank/DDBJ whole genome shotgun (WGS) entry which is preliminary data.</text>
</comment>
<dbReference type="EMBL" id="BAABLV010000010">
    <property type="protein sequence ID" value="GAA4892249.1"/>
    <property type="molecule type" value="Genomic_DNA"/>
</dbReference>
<dbReference type="Proteomes" id="UP001501521">
    <property type="component" value="Unassembled WGS sequence"/>
</dbReference>
<evidence type="ECO:0000259" key="1">
    <source>
        <dbReference type="Pfam" id="PF13020"/>
    </source>
</evidence>
<evidence type="ECO:0000313" key="2">
    <source>
        <dbReference type="EMBL" id="GAA4892249.1"/>
    </source>
</evidence>
<evidence type="ECO:0000313" key="3">
    <source>
        <dbReference type="Proteomes" id="UP001501521"/>
    </source>
</evidence>
<organism evidence="2 3">
    <name type="scientific">Tessaracoccus lubricantis</name>
    <dbReference type="NCBI Taxonomy" id="545543"/>
    <lineage>
        <taxon>Bacteria</taxon>
        <taxon>Bacillati</taxon>
        <taxon>Actinomycetota</taxon>
        <taxon>Actinomycetes</taxon>
        <taxon>Propionibacteriales</taxon>
        <taxon>Propionibacteriaceae</taxon>
        <taxon>Tessaracoccus</taxon>
    </lineage>
</organism>
<feature type="domain" description="Protein NO VEIN C-terminal" evidence="1">
    <location>
        <begin position="155"/>
        <end position="244"/>
    </location>
</feature>
<dbReference type="InterPro" id="IPR024975">
    <property type="entry name" value="NOV_C"/>
</dbReference>
<keyword evidence="3" id="KW-1185">Reference proteome</keyword>
<proteinExistence type="predicted"/>
<reference evidence="3" key="1">
    <citation type="journal article" date="2019" name="Int. J. Syst. Evol. Microbiol.">
        <title>The Global Catalogue of Microorganisms (GCM) 10K type strain sequencing project: providing services to taxonomists for standard genome sequencing and annotation.</title>
        <authorList>
            <consortium name="The Broad Institute Genomics Platform"/>
            <consortium name="The Broad Institute Genome Sequencing Center for Infectious Disease"/>
            <person name="Wu L."/>
            <person name="Ma J."/>
        </authorList>
    </citation>
    <scope>NUCLEOTIDE SEQUENCE [LARGE SCALE GENOMIC DNA]</scope>
    <source>
        <strain evidence="3">JCM 19125</strain>
    </source>
</reference>
<protein>
    <submittedName>
        <fullName evidence="2">DUF3883 domain-containing protein</fullName>
    </submittedName>
</protein>